<evidence type="ECO:0000256" key="2">
    <source>
        <dbReference type="ARBA" id="ARBA00009150"/>
    </source>
</evidence>
<dbReference type="GO" id="GO:0006896">
    <property type="term" value="P:Golgi to vacuole transport"/>
    <property type="evidence" value="ECO:0007669"/>
    <property type="project" value="TreeGrafter"/>
</dbReference>
<feature type="compositionally biased region" description="Polar residues" evidence="7">
    <location>
        <begin position="802"/>
        <end position="814"/>
    </location>
</feature>
<dbReference type="Proteomes" id="UP000700596">
    <property type="component" value="Unassembled WGS sequence"/>
</dbReference>
<proteinExistence type="inferred from homology"/>
<dbReference type="GO" id="GO:0042147">
    <property type="term" value="P:retrograde transport, endosome to Golgi"/>
    <property type="evidence" value="ECO:0007669"/>
    <property type="project" value="InterPro"/>
</dbReference>
<dbReference type="InterPro" id="IPR039745">
    <property type="entry name" value="Vps54"/>
</dbReference>
<comment type="similarity">
    <text evidence="2">Belongs to the VPS54 family.</text>
</comment>
<name>A0A9P9IYU4_9PLEO</name>
<evidence type="ECO:0000256" key="1">
    <source>
        <dbReference type="ARBA" id="ARBA00004601"/>
    </source>
</evidence>
<comment type="subcellular location">
    <subcellularLocation>
        <location evidence="1">Golgi apparatus</location>
        <location evidence="1">trans-Golgi network</location>
    </subcellularLocation>
</comment>
<feature type="compositionally biased region" description="Polar residues" evidence="7">
    <location>
        <begin position="179"/>
        <end position="195"/>
    </location>
</feature>
<keyword evidence="10" id="KW-1185">Reference proteome</keyword>
<feature type="compositionally biased region" description="Polar residues" evidence="7">
    <location>
        <begin position="558"/>
        <end position="576"/>
    </location>
</feature>
<sequence length="1095" mass="120344">MSSPSPRRSTESLDFPNSPPQNHFPFPQHEWTVRPNSTGGRYQPRRGSTASSIHSVGGVLDSSFKTGMAAVREQNHNAISTLLQPPIVRTGMLPYTTASASSVHKPPSTKDIPPVTLPNVPHVETSAFNPYLSQIGNLYEAFQRAKAETEGEASQVVRKGIGKKDDITEALEQGLQAASPASTPKLSGTAFSPTASPKPKRRTSGSKRALPTITPLSTIPSVYLDENFHLENPRTFDIVSERSEVVRPVQPKLSDDANAANGSIEPLQQSGRKALATNAILQEKLSWYMDTVEVHLISSISTASTGFFAALGSLRELESEASDSVAKIKTVREDLQRLDEQMAIGGLKVIDMKQRRDNLRKLADATDQLQGVVVGLSLCDEVVDKGDLEVAMARLDLVERLISGDLDLTDELNTSWIPARLPSSVVDLRNLRALHGVEEGMRDLRFRIGKGFEARFLETLLTDLREHVKNVPSRDTLIRWVNASQRTRGDHARSKSILPAYLQTSNNFRHDLRTSLTGLSGSHFTGQASATFRDAIVREMKVLIRHYLPSSTDDDAESMTSVSTRSGRGHSQQDKNSILARNIRAMDATDAEEFFVNIFTNIGEALRRLSIQVKVLLDVTSGVSTPPASGGGFRSPPRSPMIGSIDGYMERGSLPTNPNALQEELMQALDMSSLLGQAVDAAQNQITKLLKVRSEATTSLPLDRFLRYFNLCRLFADECEAISGRSGTSLKGVVNHHIQEFISKFADAERQQLVQAMDSDRWDSKDFDEADTLILARILQGMTSDPVQWIQAASVLHPIDETTNGTTKLEPNGTTKEKSKNPVPAVVDEERFIISQSSTVVIRGIDRFETLLSNIPSMTTEISAALCDYLKLFNSRLCQLVLGAGALHSAGLKNINTKHLAIASQTLSFNIAILPYIREGARRHSPAGRAPSGEYDNVKRLFQEQQASIHDKLTEILIGRATVHTRSLKKIEWDNDTERDVSPNMESLAKDTVTLHKVINKYLPEITVRMIMAPVFEGYRDQVGNLFRDATVNTAPGKARLLRDAKHFDSRLSAIDGAGNVGTYLIQLVEAKQVQASPEETANEPATEATNNETS</sequence>
<dbReference type="PANTHER" id="PTHR12965:SF0">
    <property type="entry name" value="VACUOLAR PROTEIN SORTING-ASSOCIATED PROTEIN 54"/>
    <property type="match status" value="1"/>
</dbReference>
<feature type="region of interest" description="Disordered" evidence="7">
    <location>
        <begin position="176"/>
        <end position="212"/>
    </location>
</feature>
<feature type="compositionally biased region" description="Polar residues" evidence="7">
    <location>
        <begin position="34"/>
        <end position="54"/>
    </location>
</feature>
<accession>A0A9P9IYU4</accession>
<feature type="region of interest" description="Disordered" evidence="7">
    <location>
        <begin position="802"/>
        <end position="822"/>
    </location>
</feature>
<evidence type="ECO:0000313" key="9">
    <source>
        <dbReference type="EMBL" id="KAH7135454.1"/>
    </source>
</evidence>
<feature type="domain" description="Vacuolar protein sorting-associated protein 54 C-terminal" evidence="8">
    <location>
        <begin position="829"/>
        <end position="957"/>
    </location>
</feature>
<evidence type="ECO:0000313" key="10">
    <source>
        <dbReference type="Proteomes" id="UP000700596"/>
    </source>
</evidence>
<gene>
    <name evidence="9" type="ORF">B0J11DRAFT_159706</name>
</gene>
<dbReference type="InterPro" id="IPR012501">
    <property type="entry name" value="Vps54_C"/>
</dbReference>
<organism evidence="9 10">
    <name type="scientific">Dendryphion nanum</name>
    <dbReference type="NCBI Taxonomy" id="256645"/>
    <lineage>
        <taxon>Eukaryota</taxon>
        <taxon>Fungi</taxon>
        <taxon>Dikarya</taxon>
        <taxon>Ascomycota</taxon>
        <taxon>Pezizomycotina</taxon>
        <taxon>Dothideomycetes</taxon>
        <taxon>Pleosporomycetidae</taxon>
        <taxon>Pleosporales</taxon>
        <taxon>Torulaceae</taxon>
        <taxon>Dendryphion</taxon>
    </lineage>
</organism>
<dbReference type="OrthoDB" id="10259024at2759"/>
<comment type="caution">
    <text evidence="9">The sequence shown here is derived from an EMBL/GenBank/DDBJ whole genome shotgun (WGS) entry which is preliminary data.</text>
</comment>
<evidence type="ECO:0000259" key="8">
    <source>
        <dbReference type="Pfam" id="PF07928"/>
    </source>
</evidence>
<evidence type="ECO:0000256" key="4">
    <source>
        <dbReference type="ARBA" id="ARBA00022927"/>
    </source>
</evidence>
<dbReference type="GO" id="GO:0000938">
    <property type="term" value="C:GARP complex"/>
    <property type="evidence" value="ECO:0007669"/>
    <property type="project" value="InterPro"/>
</dbReference>
<evidence type="ECO:0000256" key="5">
    <source>
        <dbReference type="ARBA" id="ARBA00023034"/>
    </source>
</evidence>
<keyword evidence="5" id="KW-0333">Golgi apparatus</keyword>
<dbReference type="GO" id="GO:0019905">
    <property type="term" value="F:syntaxin binding"/>
    <property type="evidence" value="ECO:0007669"/>
    <property type="project" value="TreeGrafter"/>
</dbReference>
<keyword evidence="3" id="KW-0813">Transport</keyword>
<evidence type="ECO:0000256" key="3">
    <source>
        <dbReference type="ARBA" id="ARBA00022448"/>
    </source>
</evidence>
<dbReference type="PANTHER" id="PTHR12965">
    <property type="entry name" value="VACUOLAR PROTEIN SORTING 54"/>
    <property type="match status" value="1"/>
</dbReference>
<feature type="compositionally biased region" description="Low complexity" evidence="7">
    <location>
        <begin position="1076"/>
        <end position="1095"/>
    </location>
</feature>
<dbReference type="Pfam" id="PF07928">
    <property type="entry name" value="Vps54"/>
    <property type="match status" value="1"/>
</dbReference>
<evidence type="ECO:0000256" key="7">
    <source>
        <dbReference type="SAM" id="MobiDB-lite"/>
    </source>
</evidence>
<dbReference type="EMBL" id="JAGMWT010000002">
    <property type="protein sequence ID" value="KAH7135454.1"/>
    <property type="molecule type" value="Genomic_DNA"/>
</dbReference>
<feature type="region of interest" description="Disordered" evidence="7">
    <location>
        <begin position="1"/>
        <end position="54"/>
    </location>
</feature>
<dbReference type="GO" id="GO:0005829">
    <property type="term" value="C:cytosol"/>
    <property type="evidence" value="ECO:0007669"/>
    <property type="project" value="GOC"/>
</dbReference>
<keyword evidence="6" id="KW-0175">Coiled coil</keyword>
<dbReference type="GO" id="GO:0015031">
    <property type="term" value="P:protein transport"/>
    <property type="evidence" value="ECO:0007669"/>
    <property type="project" value="UniProtKB-KW"/>
</dbReference>
<protein>
    <submittedName>
        <fullName evidence="9">Vps54-like protein-domain-containing protein</fullName>
    </submittedName>
</protein>
<reference evidence="9" key="1">
    <citation type="journal article" date="2021" name="Nat. Commun.">
        <title>Genetic determinants of endophytism in the Arabidopsis root mycobiome.</title>
        <authorList>
            <person name="Mesny F."/>
            <person name="Miyauchi S."/>
            <person name="Thiergart T."/>
            <person name="Pickel B."/>
            <person name="Atanasova L."/>
            <person name="Karlsson M."/>
            <person name="Huettel B."/>
            <person name="Barry K.W."/>
            <person name="Haridas S."/>
            <person name="Chen C."/>
            <person name="Bauer D."/>
            <person name="Andreopoulos W."/>
            <person name="Pangilinan J."/>
            <person name="LaButti K."/>
            <person name="Riley R."/>
            <person name="Lipzen A."/>
            <person name="Clum A."/>
            <person name="Drula E."/>
            <person name="Henrissat B."/>
            <person name="Kohler A."/>
            <person name="Grigoriev I.V."/>
            <person name="Martin F.M."/>
            <person name="Hacquard S."/>
        </authorList>
    </citation>
    <scope>NUCLEOTIDE SEQUENCE</scope>
    <source>
        <strain evidence="9">MPI-CAGE-CH-0243</strain>
    </source>
</reference>
<keyword evidence="4" id="KW-0653">Protein transport</keyword>
<feature type="region of interest" description="Disordered" evidence="7">
    <location>
        <begin position="552"/>
        <end position="576"/>
    </location>
</feature>
<feature type="region of interest" description="Disordered" evidence="7">
    <location>
        <begin position="1074"/>
        <end position="1095"/>
    </location>
</feature>
<dbReference type="AlphaFoldDB" id="A0A9P9IYU4"/>
<evidence type="ECO:0000256" key="6">
    <source>
        <dbReference type="ARBA" id="ARBA00023054"/>
    </source>
</evidence>